<dbReference type="Gene3D" id="1.10.630.10">
    <property type="entry name" value="Cytochrome P450"/>
    <property type="match status" value="1"/>
</dbReference>
<accession>A0A8H8R0S1</accession>
<feature type="binding site" description="axial binding residue" evidence="6">
    <location>
        <position position="430"/>
    </location>
    <ligand>
        <name>heme</name>
        <dbReference type="ChEBI" id="CHEBI:30413"/>
    </ligand>
    <ligandPart>
        <name>Fe</name>
        <dbReference type="ChEBI" id="CHEBI:18248"/>
    </ligandPart>
</feature>
<evidence type="ECO:0000256" key="3">
    <source>
        <dbReference type="ARBA" id="ARBA00022723"/>
    </source>
</evidence>
<keyword evidence="6 7" id="KW-0349">Heme</keyword>
<organism evidence="8 9">
    <name type="scientific">Lachnellula hyalina</name>
    <dbReference type="NCBI Taxonomy" id="1316788"/>
    <lineage>
        <taxon>Eukaryota</taxon>
        <taxon>Fungi</taxon>
        <taxon>Dikarya</taxon>
        <taxon>Ascomycota</taxon>
        <taxon>Pezizomycotina</taxon>
        <taxon>Leotiomycetes</taxon>
        <taxon>Helotiales</taxon>
        <taxon>Lachnaceae</taxon>
        <taxon>Lachnellula</taxon>
    </lineage>
</organism>
<keyword evidence="4 7" id="KW-0560">Oxidoreductase</keyword>
<protein>
    <submittedName>
        <fullName evidence="8">Putative sterigmatocystin biosynthesis P450 monooxygenase</fullName>
    </submittedName>
</protein>
<dbReference type="InterPro" id="IPR036396">
    <property type="entry name" value="Cyt_P450_sf"/>
</dbReference>
<sequence length="482" mass="53547">MLLAAPALLVFGTSALLLLFIIKLFQRAFTGPLRGIPGPRLNRCTNLPLKYYVLRGQRCHYIHRLHAQYGPTVRIGPEEIAIADLPSSREIHRIGSGYVKSGWYARFTEEKTPGIFAMSNLKDHAMRRSLFSYAFSQNGLLHWEDLLQARSNLAVSRIKQDAESGSADVLKWWTLMASDIIAEMGFGESFGALEYGQPTQLSRDLAAITFFGAIQSELAPLSKIAFFIPLPSIQEFRNCRVRISSHGRSAIARNRALSEKGETGRTIFNKIVAEAENKSALTDEVLAGEARGLIVAGSDTTARTLTYLIWATLKHPSVKQRLQDEVDRLPTGFSSKDATGLPYLMVTIKETLRLYGAAPGSLPRSVPFGGRTLGGYLLPQGTTVSTQAWTLHRDAAIFERPLDFIPERWFEPTQNMKDAFMPFGGGSRICMGIHLAYMEMALSVAKFFRACPTATIRTKDEDMEVENHFLIAPKGHKCEIGM</sequence>
<dbReference type="InterPro" id="IPR050121">
    <property type="entry name" value="Cytochrome_P450_monoxygenase"/>
</dbReference>
<dbReference type="PRINTS" id="PR00385">
    <property type="entry name" value="P450"/>
</dbReference>
<dbReference type="GO" id="GO:0016705">
    <property type="term" value="F:oxidoreductase activity, acting on paired donors, with incorporation or reduction of molecular oxygen"/>
    <property type="evidence" value="ECO:0007669"/>
    <property type="project" value="InterPro"/>
</dbReference>
<dbReference type="InterPro" id="IPR017972">
    <property type="entry name" value="Cyt_P450_CS"/>
</dbReference>
<evidence type="ECO:0000256" key="7">
    <source>
        <dbReference type="RuleBase" id="RU000461"/>
    </source>
</evidence>
<keyword evidence="9" id="KW-1185">Reference proteome</keyword>
<evidence type="ECO:0000313" key="8">
    <source>
        <dbReference type="EMBL" id="TVY25966.1"/>
    </source>
</evidence>
<dbReference type="AlphaFoldDB" id="A0A8H8R0S1"/>
<dbReference type="PANTHER" id="PTHR24305:SF96">
    <property type="entry name" value="CYTOCHROME P450 MONOOXYGENASE STCB-RELATED"/>
    <property type="match status" value="1"/>
</dbReference>
<dbReference type="EMBL" id="QGMH01000080">
    <property type="protein sequence ID" value="TVY25966.1"/>
    <property type="molecule type" value="Genomic_DNA"/>
</dbReference>
<dbReference type="GeneID" id="41985243"/>
<keyword evidence="3 6" id="KW-0479">Metal-binding</keyword>
<evidence type="ECO:0000256" key="2">
    <source>
        <dbReference type="ARBA" id="ARBA00010617"/>
    </source>
</evidence>
<evidence type="ECO:0000256" key="5">
    <source>
        <dbReference type="ARBA" id="ARBA00023004"/>
    </source>
</evidence>
<dbReference type="OrthoDB" id="1470350at2759"/>
<dbReference type="GO" id="GO:0020037">
    <property type="term" value="F:heme binding"/>
    <property type="evidence" value="ECO:0007669"/>
    <property type="project" value="InterPro"/>
</dbReference>
<dbReference type="Pfam" id="PF00067">
    <property type="entry name" value="p450"/>
    <property type="match status" value="1"/>
</dbReference>
<comment type="similarity">
    <text evidence="2 7">Belongs to the cytochrome P450 family.</text>
</comment>
<dbReference type="PROSITE" id="PS00086">
    <property type="entry name" value="CYTOCHROME_P450"/>
    <property type="match status" value="1"/>
</dbReference>
<keyword evidence="7 8" id="KW-0503">Monooxygenase</keyword>
<gene>
    <name evidence="8" type="primary">stcB_2</name>
    <name evidence="8" type="ORF">LHYA1_G005045</name>
</gene>
<dbReference type="CDD" id="cd11059">
    <property type="entry name" value="CYP_fungal"/>
    <property type="match status" value="1"/>
</dbReference>
<evidence type="ECO:0000256" key="4">
    <source>
        <dbReference type="ARBA" id="ARBA00023002"/>
    </source>
</evidence>
<dbReference type="InterPro" id="IPR002401">
    <property type="entry name" value="Cyt_P450_E_grp-I"/>
</dbReference>
<evidence type="ECO:0000256" key="1">
    <source>
        <dbReference type="ARBA" id="ARBA00001971"/>
    </source>
</evidence>
<proteinExistence type="inferred from homology"/>
<dbReference type="SUPFAM" id="SSF48264">
    <property type="entry name" value="Cytochrome P450"/>
    <property type="match status" value="1"/>
</dbReference>
<comment type="caution">
    <text evidence="8">The sequence shown here is derived from an EMBL/GenBank/DDBJ whole genome shotgun (WGS) entry which is preliminary data.</text>
</comment>
<dbReference type="RefSeq" id="XP_031004754.1">
    <property type="nucleotide sequence ID" value="XM_031149995.1"/>
</dbReference>
<evidence type="ECO:0000256" key="6">
    <source>
        <dbReference type="PIRSR" id="PIRSR602401-1"/>
    </source>
</evidence>
<reference evidence="8 9" key="1">
    <citation type="submission" date="2018-05" db="EMBL/GenBank/DDBJ databases">
        <title>Genome sequencing and assembly of the regulated plant pathogen Lachnellula willkommii and related sister species for the development of diagnostic species identification markers.</title>
        <authorList>
            <person name="Giroux E."/>
            <person name="Bilodeau G."/>
        </authorList>
    </citation>
    <scope>NUCLEOTIDE SEQUENCE [LARGE SCALE GENOMIC DNA]</scope>
    <source>
        <strain evidence="8 9">CBS 185.66</strain>
    </source>
</reference>
<comment type="cofactor">
    <cofactor evidence="1 6">
        <name>heme</name>
        <dbReference type="ChEBI" id="CHEBI:30413"/>
    </cofactor>
</comment>
<name>A0A8H8R0S1_9HELO</name>
<dbReference type="GO" id="GO:0005506">
    <property type="term" value="F:iron ion binding"/>
    <property type="evidence" value="ECO:0007669"/>
    <property type="project" value="InterPro"/>
</dbReference>
<dbReference type="PRINTS" id="PR00463">
    <property type="entry name" value="EP450I"/>
</dbReference>
<dbReference type="PANTHER" id="PTHR24305">
    <property type="entry name" value="CYTOCHROME P450"/>
    <property type="match status" value="1"/>
</dbReference>
<dbReference type="GO" id="GO:0004497">
    <property type="term" value="F:monooxygenase activity"/>
    <property type="evidence" value="ECO:0007669"/>
    <property type="project" value="UniProtKB-KW"/>
</dbReference>
<keyword evidence="5 6" id="KW-0408">Iron</keyword>
<dbReference type="Proteomes" id="UP000431533">
    <property type="component" value="Unassembled WGS sequence"/>
</dbReference>
<evidence type="ECO:0000313" key="9">
    <source>
        <dbReference type="Proteomes" id="UP000431533"/>
    </source>
</evidence>
<dbReference type="InterPro" id="IPR001128">
    <property type="entry name" value="Cyt_P450"/>
</dbReference>